<feature type="non-terminal residue" evidence="1">
    <location>
        <position position="27"/>
    </location>
</feature>
<dbReference type="Proteomes" id="UP000005113">
    <property type="component" value="Unassembled WGS sequence"/>
</dbReference>
<gene>
    <name evidence="1" type="ORF">SapgrDRAFT_0411</name>
</gene>
<name>J0P429_9BACT</name>
<protein>
    <submittedName>
        <fullName evidence="1">Uncharacterized protein</fullName>
    </submittedName>
</protein>
<dbReference type="EMBL" id="JH719942">
    <property type="protein sequence ID" value="EJF52157.1"/>
    <property type="molecule type" value="Genomic_DNA"/>
</dbReference>
<proteinExistence type="predicted"/>
<dbReference type="HOGENOM" id="CLU_3416014_0_0_10"/>
<evidence type="ECO:0000313" key="2">
    <source>
        <dbReference type="Proteomes" id="UP000005113"/>
    </source>
</evidence>
<reference evidence="2" key="1">
    <citation type="journal article" date="2012" name="Stand. Genomic Sci.">
        <title>Permanent draft genome sequence of the gliding predator Saprospira grandis strain Sa g1 (= HR1).</title>
        <authorList>
            <person name="Mavromatis K."/>
            <person name="Chertkov O."/>
            <person name="Lapidus A."/>
            <person name="Nolan M."/>
            <person name="Lucas S."/>
            <person name="Tice H."/>
            <person name="Del Rio T.G."/>
            <person name="Cheng J.F."/>
            <person name="Han C."/>
            <person name="Tapia R."/>
            <person name="Bruce D."/>
            <person name="Goodwin L.A."/>
            <person name="Pitluck S."/>
            <person name="Huntemann M."/>
            <person name="Liolios K."/>
            <person name="Pagani I."/>
            <person name="Ivanova N."/>
            <person name="Mikhailova N."/>
            <person name="Pati A."/>
            <person name="Chen A."/>
            <person name="Palaniappan K."/>
            <person name="Land M."/>
            <person name="Brambilla E.M."/>
            <person name="Rohde M."/>
            <person name="Spring S."/>
            <person name="Goker M."/>
            <person name="Detter J.C."/>
            <person name="Bristow J."/>
            <person name="Eisen J.A."/>
            <person name="Markowitz V."/>
            <person name="Hugenholtz P."/>
            <person name="Kyrpides N.C."/>
            <person name="Klenk H.P."/>
            <person name="Woyke T."/>
        </authorList>
    </citation>
    <scope>NUCLEOTIDE SEQUENCE [LARGE SCALE GENOMIC DNA]</scope>
    <source>
        <strain evidence="2">DSM 2844</strain>
    </source>
</reference>
<dbReference type="AlphaFoldDB" id="J0P429"/>
<evidence type="ECO:0000313" key="1">
    <source>
        <dbReference type="EMBL" id="EJF52157.1"/>
    </source>
</evidence>
<organism evidence="1 2">
    <name type="scientific">Saprospira grandis DSM 2844</name>
    <dbReference type="NCBI Taxonomy" id="694433"/>
    <lineage>
        <taxon>Bacteria</taxon>
        <taxon>Pseudomonadati</taxon>
        <taxon>Bacteroidota</taxon>
        <taxon>Saprospiria</taxon>
        <taxon>Saprospirales</taxon>
        <taxon>Saprospiraceae</taxon>
        <taxon>Saprospira</taxon>
    </lineage>
</organism>
<sequence>MKNIFLLLFIIGSVGAFAQSELRPLSM</sequence>
<accession>J0P429</accession>